<dbReference type="InterPro" id="IPR006204">
    <property type="entry name" value="GHMP_kinase_N_dom"/>
</dbReference>
<feature type="binding site" evidence="11">
    <location>
        <position position="133"/>
    </location>
    <ligand>
        <name>Mg(2+)</name>
        <dbReference type="ChEBI" id="CHEBI:18420"/>
    </ligand>
</feature>
<dbReference type="RefSeq" id="WP_014432726.1">
    <property type="nucleotide sequence ID" value="NC_017079.1"/>
</dbReference>
<dbReference type="AlphaFoldDB" id="I0I2K0"/>
<feature type="domain" description="Galactokinase N-terminal" evidence="15">
    <location>
        <begin position="15"/>
        <end position="63"/>
    </location>
</feature>
<keyword evidence="7 11" id="KW-0067">ATP-binding</keyword>
<dbReference type="Pfam" id="PF00288">
    <property type="entry name" value="GHMP_kinases_N"/>
    <property type="match status" value="1"/>
</dbReference>
<dbReference type="SUPFAM" id="SSF55060">
    <property type="entry name" value="GHMP Kinase, C-terminal domain"/>
    <property type="match status" value="1"/>
</dbReference>
<comment type="subcellular location">
    <subcellularLocation>
        <location evidence="11">Cytoplasm</location>
    </subcellularLocation>
</comment>
<dbReference type="STRING" id="926550.CLDAP_14480"/>
<evidence type="ECO:0000256" key="3">
    <source>
        <dbReference type="ARBA" id="ARBA00022679"/>
    </source>
</evidence>
<dbReference type="Proteomes" id="UP000007880">
    <property type="component" value="Chromosome"/>
</dbReference>
<dbReference type="InterPro" id="IPR014721">
    <property type="entry name" value="Ribsml_uS5_D2-typ_fold_subgr"/>
</dbReference>
<evidence type="ECO:0000256" key="10">
    <source>
        <dbReference type="ARBA" id="ARBA00023277"/>
    </source>
</evidence>
<feature type="binding site" evidence="11">
    <location>
        <position position="73"/>
    </location>
    <ligand>
        <name>ATP</name>
        <dbReference type="ChEBI" id="CHEBI:30616"/>
    </ligand>
</feature>
<dbReference type="PROSITE" id="PS00106">
    <property type="entry name" value="GALACTOKINASE"/>
    <property type="match status" value="1"/>
</dbReference>
<evidence type="ECO:0000313" key="17">
    <source>
        <dbReference type="Proteomes" id="UP000007880"/>
    </source>
</evidence>
<dbReference type="FunFam" id="3.30.230.10:FF:000017">
    <property type="entry name" value="Galactokinase"/>
    <property type="match status" value="1"/>
</dbReference>
<evidence type="ECO:0000256" key="12">
    <source>
        <dbReference type="NCBIfam" id="TIGR00131"/>
    </source>
</evidence>
<evidence type="ECO:0000256" key="1">
    <source>
        <dbReference type="ARBA" id="ARBA00006566"/>
    </source>
</evidence>
<dbReference type="EMBL" id="AP012337">
    <property type="protein sequence ID" value="BAL99487.1"/>
    <property type="molecule type" value="Genomic_DNA"/>
</dbReference>
<feature type="active site" description="Proton acceptor" evidence="11">
    <location>
        <position position="179"/>
    </location>
</feature>
<dbReference type="Pfam" id="PF10509">
    <property type="entry name" value="GalKase_gal_bdg"/>
    <property type="match status" value="1"/>
</dbReference>
<comment type="similarity">
    <text evidence="1 11">Belongs to the GHMP kinase family. GalK subfamily.</text>
</comment>
<organism evidence="16 17">
    <name type="scientific">Caldilinea aerophila (strain DSM 14535 / JCM 11387 / NBRC 104270 / STL-6-O1)</name>
    <dbReference type="NCBI Taxonomy" id="926550"/>
    <lineage>
        <taxon>Bacteria</taxon>
        <taxon>Bacillati</taxon>
        <taxon>Chloroflexota</taxon>
        <taxon>Caldilineae</taxon>
        <taxon>Caldilineales</taxon>
        <taxon>Caldilineaceae</taxon>
        <taxon>Caldilinea</taxon>
    </lineage>
</organism>
<evidence type="ECO:0000259" key="14">
    <source>
        <dbReference type="Pfam" id="PF08544"/>
    </source>
</evidence>
<dbReference type="GO" id="GO:0005829">
    <property type="term" value="C:cytosol"/>
    <property type="evidence" value="ECO:0007669"/>
    <property type="project" value="TreeGrafter"/>
</dbReference>
<dbReference type="PROSITE" id="PS00627">
    <property type="entry name" value="GHMP_KINASES_ATP"/>
    <property type="match status" value="1"/>
</dbReference>
<sequence length="393" mass="42894">MSLLIDERTQTLIDEFQKHFGAAPQYLSRGPGRVNLIGEHTDYNDGFVLPVALKRDVRFVLRPRADRQVRVYSLEFGEEGSFDLDALRFDPNRLWLNYIQGMAWSLEQEGVRLIGIDAVVSGNVPRGSGLSSSAALEIAAAHAFLIASGQSVALSGPRIAQLAQRAENQFVGVNCGIMDQFISELGRANHALLIDCRSLDYQLVPMPEAVSLVIGNTRASRSLASSAYNERRAQCEEGVRLLRQALPDIRALRDVSLEQLEAYRNLLSETVYRRCRHVVSENKRVLHCVAALQQGDLAKAGRLMNASHESLRNDYEVSSPALDAMVEAMRSAKGCYGARLTGAGFGGCAVALVQAGCEQAVADAIFAHYPKATGIWPEVYTTQAADGASAEQL</sequence>
<keyword evidence="9 11" id="KW-0299">Galactose metabolism</keyword>
<feature type="binding site" evidence="11">
    <location>
        <position position="167"/>
    </location>
    <ligand>
        <name>Mg(2+)</name>
        <dbReference type="ChEBI" id="CHEBI:18420"/>
    </ligand>
</feature>
<keyword evidence="6 11" id="KW-0418">Kinase</keyword>
<dbReference type="KEGG" id="cap:CLDAP_14480"/>
<dbReference type="NCBIfam" id="NF003705">
    <property type="entry name" value="PRK05322.1"/>
    <property type="match status" value="1"/>
</dbReference>
<dbReference type="HOGENOM" id="CLU_017814_2_1_0"/>
<comment type="catalytic activity">
    <reaction evidence="11">
        <text>alpha-D-galactose + ATP = alpha-D-galactose 1-phosphate + ADP + H(+)</text>
        <dbReference type="Rhea" id="RHEA:13553"/>
        <dbReference type="ChEBI" id="CHEBI:15378"/>
        <dbReference type="ChEBI" id="CHEBI:28061"/>
        <dbReference type="ChEBI" id="CHEBI:30616"/>
        <dbReference type="ChEBI" id="CHEBI:58336"/>
        <dbReference type="ChEBI" id="CHEBI:456216"/>
        <dbReference type="EC" id="2.7.1.6"/>
    </reaction>
</comment>
<keyword evidence="8 11" id="KW-0460">Magnesium</keyword>
<keyword evidence="4 11" id="KW-0479">Metal-binding</keyword>
<comment type="function">
    <text evidence="11">Catalyzes the transfer of the gamma-phosphate of ATP to D-galactose to form alpha-D-galactose-1-phosphate (Gal-1-P).</text>
</comment>
<keyword evidence="5 11" id="KW-0547">Nucleotide-binding</keyword>
<evidence type="ECO:0000256" key="11">
    <source>
        <dbReference type="HAMAP-Rule" id="MF_00246"/>
    </source>
</evidence>
<dbReference type="Pfam" id="PF08544">
    <property type="entry name" value="GHMP_kinases_C"/>
    <property type="match status" value="1"/>
</dbReference>
<evidence type="ECO:0000313" key="16">
    <source>
        <dbReference type="EMBL" id="BAL99487.1"/>
    </source>
</evidence>
<evidence type="ECO:0000256" key="9">
    <source>
        <dbReference type="ARBA" id="ARBA00023144"/>
    </source>
</evidence>
<keyword evidence="10 11" id="KW-0119">Carbohydrate metabolism</keyword>
<dbReference type="Gene3D" id="3.30.70.890">
    <property type="entry name" value="GHMP kinase, C-terminal domain"/>
    <property type="match status" value="1"/>
</dbReference>
<dbReference type="PANTHER" id="PTHR10457">
    <property type="entry name" value="MEVALONATE KINASE/GALACTOKINASE"/>
    <property type="match status" value="1"/>
</dbReference>
<name>I0I2K0_CALAS</name>
<feature type="binding site" evidence="11">
    <location>
        <begin position="127"/>
        <end position="133"/>
    </location>
    <ligand>
        <name>ATP</name>
        <dbReference type="ChEBI" id="CHEBI:30616"/>
    </ligand>
</feature>
<evidence type="ECO:0000256" key="5">
    <source>
        <dbReference type="ARBA" id="ARBA00022741"/>
    </source>
</evidence>
<dbReference type="PRINTS" id="PR00473">
    <property type="entry name" value="GALCTOKINASE"/>
</dbReference>
<evidence type="ECO:0000256" key="2">
    <source>
        <dbReference type="ARBA" id="ARBA00022490"/>
    </source>
</evidence>
<dbReference type="InterPro" id="IPR020568">
    <property type="entry name" value="Ribosomal_Su5_D2-typ_SF"/>
</dbReference>
<dbReference type="UniPathway" id="UPA00214"/>
<dbReference type="NCBIfam" id="TIGR00131">
    <property type="entry name" value="gal_kin"/>
    <property type="match status" value="1"/>
</dbReference>
<dbReference type="InterPro" id="IPR019741">
    <property type="entry name" value="Galactokinase_CS"/>
</dbReference>
<dbReference type="Gene3D" id="3.30.230.10">
    <property type="match status" value="1"/>
</dbReference>
<dbReference type="GO" id="GO:0004335">
    <property type="term" value="F:galactokinase activity"/>
    <property type="evidence" value="ECO:0007669"/>
    <property type="project" value="UniProtKB-UniRule"/>
</dbReference>
<feature type="binding site" evidence="11">
    <location>
        <begin position="39"/>
        <end position="42"/>
    </location>
    <ligand>
        <name>substrate</name>
    </ligand>
</feature>
<dbReference type="HAMAP" id="MF_00246">
    <property type="entry name" value="Galactokinase"/>
    <property type="match status" value="1"/>
</dbReference>
<dbReference type="FunFam" id="3.30.70.890:FF:000001">
    <property type="entry name" value="Galactokinase"/>
    <property type="match status" value="1"/>
</dbReference>
<dbReference type="GO" id="GO:0000287">
    <property type="term" value="F:magnesium ion binding"/>
    <property type="evidence" value="ECO:0007669"/>
    <property type="project" value="UniProtKB-UniRule"/>
</dbReference>
<dbReference type="GO" id="GO:0005524">
    <property type="term" value="F:ATP binding"/>
    <property type="evidence" value="ECO:0007669"/>
    <property type="project" value="UniProtKB-UniRule"/>
</dbReference>
<feature type="domain" description="GHMP kinase N-terminal" evidence="13">
    <location>
        <begin position="97"/>
        <end position="186"/>
    </location>
</feature>
<dbReference type="PRINTS" id="PR00959">
    <property type="entry name" value="MEVGALKINASE"/>
</dbReference>
<dbReference type="PATRIC" id="fig|926550.5.peg.1527"/>
<keyword evidence="2 11" id="KW-0963">Cytoplasm</keyword>
<dbReference type="GO" id="GO:0006012">
    <property type="term" value="P:galactose metabolic process"/>
    <property type="evidence" value="ECO:0007669"/>
    <property type="project" value="UniProtKB-UniRule"/>
</dbReference>
<comment type="pathway">
    <text evidence="11">Carbohydrate metabolism; galactose metabolism.</text>
</comment>
<dbReference type="eggNOG" id="COG0153">
    <property type="taxonomic scope" value="Bacteria"/>
</dbReference>
<keyword evidence="17" id="KW-1185">Reference proteome</keyword>
<keyword evidence="3 11" id="KW-0808">Transferase</keyword>
<feature type="domain" description="GHMP kinase C-terminal" evidence="14">
    <location>
        <begin position="289"/>
        <end position="370"/>
    </location>
</feature>
<dbReference type="PIRSF" id="PIRSF000530">
    <property type="entry name" value="Galactokinase"/>
    <property type="match status" value="1"/>
</dbReference>
<evidence type="ECO:0000259" key="13">
    <source>
        <dbReference type="Pfam" id="PF00288"/>
    </source>
</evidence>
<dbReference type="InterPro" id="IPR000705">
    <property type="entry name" value="Galactokinase"/>
</dbReference>
<dbReference type="InterPro" id="IPR013750">
    <property type="entry name" value="GHMP_kinase_C_dom"/>
</dbReference>
<feature type="binding site" evidence="11">
    <location>
        <position position="228"/>
    </location>
    <ligand>
        <name>substrate</name>
    </ligand>
</feature>
<protein>
    <recommendedName>
        <fullName evidence="11 12">Galactokinase</fullName>
        <ecNumber evidence="11 12">2.7.1.6</ecNumber>
    </recommendedName>
    <alternativeName>
        <fullName evidence="11">Galactose kinase</fullName>
    </alternativeName>
</protein>
<evidence type="ECO:0000256" key="8">
    <source>
        <dbReference type="ARBA" id="ARBA00022842"/>
    </source>
</evidence>
<evidence type="ECO:0000256" key="4">
    <source>
        <dbReference type="ARBA" id="ARBA00022723"/>
    </source>
</evidence>
<dbReference type="SUPFAM" id="SSF54211">
    <property type="entry name" value="Ribosomal protein S5 domain 2-like"/>
    <property type="match status" value="1"/>
</dbReference>
<dbReference type="InterPro" id="IPR006206">
    <property type="entry name" value="Mevalonate/galactokinase"/>
</dbReference>
<evidence type="ECO:0000259" key="15">
    <source>
        <dbReference type="Pfam" id="PF10509"/>
    </source>
</evidence>
<reference evidence="16 17" key="1">
    <citation type="submission" date="2012-02" db="EMBL/GenBank/DDBJ databases">
        <title>Complete genome sequence of Caldilinea aerophila DSM 14535 (= NBRC 102666).</title>
        <authorList>
            <person name="Oguchi A."/>
            <person name="Hosoyama A."/>
            <person name="Sekine M."/>
            <person name="Fukai R."/>
            <person name="Kato Y."/>
            <person name="Nakamura S."/>
            <person name="Hanada S."/>
            <person name="Yamazaki S."/>
            <person name="Fujita N."/>
        </authorList>
    </citation>
    <scope>NUCLEOTIDE SEQUENCE [LARGE SCALE GENOMIC DNA]</scope>
    <source>
        <strain evidence="17">DSM 14535 / JCM 11387 / NBRC 104270 / STL-6-O1</strain>
    </source>
</reference>
<accession>I0I2K0</accession>
<gene>
    <name evidence="11 16" type="primary">galK</name>
    <name evidence="16" type="ordered locus">CLDAP_14480</name>
</gene>
<dbReference type="InterPro" id="IPR006203">
    <property type="entry name" value="GHMP_knse_ATP-bd_CS"/>
</dbReference>
<dbReference type="InterPro" id="IPR022963">
    <property type="entry name" value="Galactokinase_bac"/>
</dbReference>
<dbReference type="EC" id="2.7.1.6" evidence="11 12"/>
<proteinExistence type="inferred from homology"/>
<feature type="site" description="Transition state stabilizer" evidence="11">
    <location>
        <position position="33"/>
    </location>
</feature>
<dbReference type="InterPro" id="IPR019539">
    <property type="entry name" value="GalKase_N"/>
</dbReference>
<dbReference type="OrthoDB" id="250531at2"/>
<evidence type="ECO:0000256" key="6">
    <source>
        <dbReference type="ARBA" id="ARBA00022777"/>
    </source>
</evidence>
<dbReference type="PANTHER" id="PTHR10457:SF7">
    <property type="entry name" value="GALACTOKINASE-RELATED"/>
    <property type="match status" value="1"/>
</dbReference>
<dbReference type="InterPro" id="IPR036554">
    <property type="entry name" value="GHMP_kinase_C_sf"/>
</dbReference>
<evidence type="ECO:0000256" key="7">
    <source>
        <dbReference type="ARBA" id="ARBA00022840"/>
    </source>
</evidence>